<reference evidence="2 3" key="1">
    <citation type="submission" date="2024-05" db="EMBL/GenBank/DDBJ databases">
        <authorList>
            <person name="Liu Q."/>
            <person name="Xin Y.-H."/>
        </authorList>
    </citation>
    <scope>NUCLEOTIDE SEQUENCE [LARGE SCALE GENOMIC DNA]</scope>
    <source>
        <strain evidence="2 3">CGMCC 1.10181</strain>
    </source>
</reference>
<protein>
    <submittedName>
        <fullName evidence="2">Uncharacterized protein</fullName>
    </submittedName>
</protein>
<dbReference type="Proteomes" id="UP001419910">
    <property type="component" value="Unassembled WGS sequence"/>
</dbReference>
<dbReference type="RefSeq" id="WP_343888976.1">
    <property type="nucleotide sequence ID" value="NZ_BAAAEH010000016.1"/>
</dbReference>
<evidence type="ECO:0000313" key="3">
    <source>
        <dbReference type="Proteomes" id="UP001419910"/>
    </source>
</evidence>
<keyword evidence="3" id="KW-1185">Reference proteome</keyword>
<evidence type="ECO:0000256" key="1">
    <source>
        <dbReference type="SAM" id="MobiDB-lite"/>
    </source>
</evidence>
<dbReference type="EMBL" id="JBDIME010000008">
    <property type="protein sequence ID" value="MEN2790345.1"/>
    <property type="molecule type" value="Genomic_DNA"/>
</dbReference>
<feature type="region of interest" description="Disordered" evidence="1">
    <location>
        <begin position="1"/>
        <end position="48"/>
    </location>
</feature>
<organism evidence="2 3">
    <name type="scientific">Sphingomonas oligophenolica</name>
    <dbReference type="NCBI Taxonomy" id="301154"/>
    <lineage>
        <taxon>Bacteria</taxon>
        <taxon>Pseudomonadati</taxon>
        <taxon>Pseudomonadota</taxon>
        <taxon>Alphaproteobacteria</taxon>
        <taxon>Sphingomonadales</taxon>
        <taxon>Sphingomonadaceae</taxon>
        <taxon>Sphingomonas</taxon>
    </lineage>
</organism>
<proteinExistence type="predicted"/>
<accession>A0ABU9Y3G4</accession>
<feature type="compositionally biased region" description="Basic and acidic residues" evidence="1">
    <location>
        <begin position="1"/>
        <end position="15"/>
    </location>
</feature>
<comment type="caution">
    <text evidence="2">The sequence shown here is derived from an EMBL/GenBank/DDBJ whole genome shotgun (WGS) entry which is preliminary data.</text>
</comment>
<gene>
    <name evidence="2" type="ORF">ABC974_11960</name>
</gene>
<evidence type="ECO:0000313" key="2">
    <source>
        <dbReference type="EMBL" id="MEN2790345.1"/>
    </source>
</evidence>
<sequence>MAARYEPDLDGDRDPTAPGAAALLPEPDDGEEVQAANDNGEPPETLAA</sequence>
<name>A0ABU9Y3G4_9SPHN</name>